<dbReference type="InterPro" id="IPR056789">
    <property type="entry name" value="LRR_R13L1-DRL21"/>
</dbReference>
<feature type="domain" description="AAA+ ATPase" evidence="3">
    <location>
        <begin position="81"/>
        <end position="219"/>
    </location>
</feature>
<dbReference type="SUPFAM" id="SSF52540">
    <property type="entry name" value="P-loop containing nucleoside triphosphate hydrolases"/>
    <property type="match status" value="1"/>
</dbReference>
<dbReference type="GO" id="GO:0006952">
    <property type="term" value="P:defense response"/>
    <property type="evidence" value="ECO:0007669"/>
    <property type="project" value="UniProtKB-KW"/>
</dbReference>
<dbReference type="PANTHER" id="PTHR36766">
    <property type="entry name" value="PLANT BROAD-SPECTRUM MILDEW RESISTANCE PROTEIN RPW8"/>
    <property type="match status" value="1"/>
</dbReference>
<dbReference type="Pfam" id="PF00931">
    <property type="entry name" value="NB-ARC"/>
    <property type="match status" value="1"/>
</dbReference>
<dbReference type="PANTHER" id="PTHR36766:SF70">
    <property type="entry name" value="DISEASE RESISTANCE PROTEIN RGA4"/>
    <property type="match status" value="1"/>
</dbReference>
<dbReference type="InterPro" id="IPR027417">
    <property type="entry name" value="P-loop_NTPase"/>
</dbReference>
<keyword evidence="2" id="KW-0611">Plant defense</keyword>
<dbReference type="PRINTS" id="PR00364">
    <property type="entry name" value="DISEASERSIST"/>
</dbReference>
<accession>A0A3B6SVT9</accession>
<dbReference type="STRING" id="4565.A0A3B6SVT9"/>
<dbReference type="InterPro" id="IPR058922">
    <property type="entry name" value="WHD_DRP"/>
</dbReference>
<dbReference type="Gramene" id="TraesCS7B03G1329400.1">
    <property type="protein sequence ID" value="TraesCS7B03G1329400.1.CDS1"/>
    <property type="gene ID" value="TraesCS7B03G1329400"/>
</dbReference>
<dbReference type="Gramene" id="TraesCS7B02G495200.1">
    <property type="protein sequence ID" value="TraesCS7B02G495200.1.cds1"/>
    <property type="gene ID" value="TraesCS7B02G495200"/>
</dbReference>
<dbReference type="AlphaFoldDB" id="A0A3B6SVT9"/>
<dbReference type="InterPro" id="IPR002182">
    <property type="entry name" value="NB-ARC"/>
</dbReference>
<organism evidence="4">
    <name type="scientific">Triticum aestivum</name>
    <name type="common">Wheat</name>
    <dbReference type="NCBI Taxonomy" id="4565"/>
    <lineage>
        <taxon>Eukaryota</taxon>
        <taxon>Viridiplantae</taxon>
        <taxon>Streptophyta</taxon>
        <taxon>Embryophyta</taxon>
        <taxon>Tracheophyta</taxon>
        <taxon>Spermatophyta</taxon>
        <taxon>Magnoliopsida</taxon>
        <taxon>Liliopsida</taxon>
        <taxon>Poales</taxon>
        <taxon>Poaceae</taxon>
        <taxon>BOP clade</taxon>
        <taxon>Pooideae</taxon>
        <taxon>Triticodae</taxon>
        <taxon>Triticeae</taxon>
        <taxon>Triticinae</taxon>
        <taxon>Triticum</taxon>
    </lineage>
</organism>
<dbReference type="GO" id="GO:0043531">
    <property type="term" value="F:ADP binding"/>
    <property type="evidence" value="ECO:0007669"/>
    <property type="project" value="InterPro"/>
</dbReference>
<dbReference type="Pfam" id="PF25019">
    <property type="entry name" value="LRR_R13L1-DRL21"/>
    <property type="match status" value="1"/>
</dbReference>
<dbReference type="Pfam" id="PF23559">
    <property type="entry name" value="WHD_DRP"/>
    <property type="match status" value="1"/>
</dbReference>
<reference evidence="4" key="2">
    <citation type="submission" date="2018-10" db="UniProtKB">
        <authorList>
            <consortium name="EnsemblPlants"/>
        </authorList>
    </citation>
    <scope>IDENTIFICATION</scope>
</reference>
<keyword evidence="1" id="KW-0433">Leucine-rich repeat</keyword>
<dbReference type="OrthoDB" id="671551at2759"/>
<dbReference type="Gene3D" id="1.10.10.10">
    <property type="entry name" value="Winged helix-like DNA-binding domain superfamily/Winged helix DNA-binding domain"/>
    <property type="match status" value="1"/>
</dbReference>
<dbReference type="SMR" id="A0A3B6SVT9"/>
<reference evidence="4" key="1">
    <citation type="submission" date="2018-08" db="EMBL/GenBank/DDBJ databases">
        <authorList>
            <person name="Rossello M."/>
        </authorList>
    </citation>
    <scope>NUCLEOTIDE SEQUENCE [LARGE SCALE GENOMIC DNA]</scope>
    <source>
        <strain evidence="4">cv. Chinese Spring</strain>
    </source>
</reference>
<dbReference type="InterPro" id="IPR036388">
    <property type="entry name" value="WH-like_DNA-bd_sf"/>
</dbReference>
<dbReference type="InterPro" id="IPR003593">
    <property type="entry name" value="AAA+_ATPase"/>
</dbReference>
<dbReference type="Proteomes" id="UP000019116">
    <property type="component" value="Chromosome 7B"/>
</dbReference>
<proteinExistence type="predicted"/>
<keyword evidence="5" id="KW-1185">Reference proteome</keyword>
<evidence type="ECO:0000256" key="1">
    <source>
        <dbReference type="ARBA" id="ARBA00022614"/>
    </source>
</evidence>
<dbReference type="FunFam" id="3.40.50.300:FF:001091">
    <property type="entry name" value="Probable disease resistance protein At1g61300"/>
    <property type="match status" value="1"/>
</dbReference>
<dbReference type="Gene3D" id="3.40.50.300">
    <property type="entry name" value="P-loop containing nucleotide triphosphate hydrolases"/>
    <property type="match status" value="1"/>
</dbReference>
<dbReference type="SMART" id="SM00382">
    <property type="entry name" value="AAA"/>
    <property type="match status" value="1"/>
</dbReference>
<dbReference type="Gene3D" id="3.80.10.10">
    <property type="entry name" value="Ribonuclease Inhibitor"/>
    <property type="match status" value="3"/>
</dbReference>
<name>A0A3B6SVT9_WHEAT</name>
<evidence type="ECO:0000256" key="2">
    <source>
        <dbReference type="ARBA" id="ARBA00022821"/>
    </source>
</evidence>
<protein>
    <recommendedName>
        <fullName evidence="3">AAA+ ATPase domain-containing protein</fullName>
    </recommendedName>
</protein>
<evidence type="ECO:0000259" key="3">
    <source>
        <dbReference type="SMART" id="SM00382"/>
    </source>
</evidence>
<evidence type="ECO:0000313" key="5">
    <source>
        <dbReference type="Proteomes" id="UP000019116"/>
    </source>
</evidence>
<sequence length="1255" mass="142284">MLGFNRVDFSKRMRHIVEQLQPVRQDVTLILQSCDPMTIPDIAQSRPITTGQSVEPKLYGRDHIMDTIIHDMTKGKYLSTGLTVLPVVGPGGIGKTTLIQHIYHNKEVQNHFHVVIWVCVSHSFNLNKLLEDIKTDIPRVEGEKGDRPEELIPQRLKSKRFLLVLDDIWKISNEDDWKRLLLPLKKSQEEGSVIVLTTRFPAIAKIVNATNHIELKGLESEEFKNLFLAFIIDEPFRSDQKYLLGIGDKIMEKLKGSPLAAKTVGTLLRKDLSLRHWRSVLESKEWETQTEANDIMPALKLSYDHLTSHQQQCFSYSALFPEDYKYSAKELINLWIGLDILQPGGWNQTLEDIGLSILNDLIAYGFFEKEETDGHVCYIMHDLLHDLAWKVASHECLSVHHSNVSSVKIHPSIRHLSIIIDCYKMSHENFKRELRNLKTRLKVKHLQSSMLFGSIDENFDIILGYLFREANALRVLSLVDMPFSVESMLPNFSALVHLRYLCLQKDYDSEMQLPLAISKFYHLKILDLGKWNGCYDLPRELANLAKLYRIYVPIGELHSGISNVEKLRVLEELKVFRVNKESEGFEPSQLEYLTELRELGIYNLEKIHKKEAAAKVKLVQKTKLERLTLDWDSKRSNVEASAEIAVLESLQTHIYLQELCIRGHGGPSCPTWLGDKLAFEALESLHLSGIYWQCLPPLGKMLGLRKLKLEHIAIMEEFVIEESFCRLTRLELVGLGGFGKWVASQGVDHMFPLLQVLIISDCPKLLLLPFSNYFVDPKPDEGQKIGWFPKLQVLEISNCPELMLVARVPWTETLCRVEISDVKLLRWFRYNTEYSSLTITGKSNLQSLDEVVAFGKMTKEIEQLELKRCPPLQSEQFSALTSLKRLHVDSSDVMSGLDGSDGEDDVEPCGKDLSELLTHLPRLSILSIRKCRKLTQLALGVDVQQTMLAIATTATEVEQEKEEDDSGLLLLPAHLSDTLKSLSIEKCPELVLVDPRGAGGLHALRSLQRLWIFGSPKLLSAQSSFSGCLFPSSLQDLTLHSVKGMGTLEPLSNLNSLTQLELRGCGRDLSCKGLGPLLTTGAQLRHLEVFGSPRFFAGRDPRQDNKGEKKELQQLVSSQSSSKLQKLRTDDAMGLLSTPICSLLSSSLTELNLYRTEMEHFTKEQEDALHLLSSLKELEFRYLEKLQSLPTGLHKLTNLEDLTIHECPALRSLPNDGLPKSLRCLCVSDCGDEELKQQCRGLVGTIPYVMLDLLF</sequence>
<dbReference type="InterPro" id="IPR032675">
    <property type="entry name" value="LRR_dom_sf"/>
</dbReference>
<dbReference type="CDD" id="cd00009">
    <property type="entry name" value="AAA"/>
    <property type="match status" value="1"/>
</dbReference>
<dbReference type="EnsemblPlants" id="TraesCS7B02G495200.1">
    <property type="protein sequence ID" value="TraesCS7B02G495200.1.cds1"/>
    <property type="gene ID" value="TraesCS7B02G495200"/>
</dbReference>
<evidence type="ECO:0000313" key="4">
    <source>
        <dbReference type="EnsemblPlants" id="TraesCS7B02G495200.1.cds1"/>
    </source>
</evidence>
<dbReference type="SUPFAM" id="SSF52058">
    <property type="entry name" value="L domain-like"/>
    <property type="match status" value="2"/>
</dbReference>